<dbReference type="KEGG" id="rcu:8271162"/>
<evidence type="ECO:0000313" key="5">
    <source>
        <dbReference type="Proteomes" id="UP000008311"/>
    </source>
</evidence>
<protein>
    <submittedName>
        <fullName evidence="4">Snf1-kinase beta subunit, plants, putative</fullName>
    </submittedName>
</protein>
<dbReference type="PANTHER" id="PTHR46316">
    <property type="entry name" value="SNF1-RELATED PROTEIN KINASE REGULATORY SUBUNIT BETA-1"/>
    <property type="match status" value="1"/>
</dbReference>
<keyword evidence="5" id="KW-1185">Reference proteome</keyword>
<dbReference type="InterPro" id="IPR037256">
    <property type="entry name" value="ASC_dom_sf"/>
</dbReference>
<evidence type="ECO:0000256" key="2">
    <source>
        <dbReference type="SAM" id="MobiDB-lite"/>
    </source>
</evidence>
<dbReference type="SUPFAM" id="SSF160219">
    <property type="entry name" value="AMPKBI-like"/>
    <property type="match status" value="1"/>
</dbReference>
<feature type="region of interest" description="Disordered" evidence="2">
    <location>
        <begin position="184"/>
        <end position="214"/>
    </location>
</feature>
<dbReference type="InterPro" id="IPR013783">
    <property type="entry name" value="Ig-like_fold"/>
</dbReference>
<dbReference type="OrthoDB" id="531008at2759"/>
<dbReference type="STRING" id="3988.B9SW41"/>
<dbReference type="InterPro" id="IPR032640">
    <property type="entry name" value="AMPK1_CBM"/>
</dbReference>
<dbReference type="EMBL" id="EQ974186">
    <property type="protein sequence ID" value="EEF32157.1"/>
    <property type="molecule type" value="Genomic_DNA"/>
</dbReference>
<reference evidence="5" key="1">
    <citation type="journal article" date="2010" name="Nat. Biotechnol.">
        <title>Draft genome sequence of the oilseed species Ricinus communis.</title>
        <authorList>
            <person name="Chan A.P."/>
            <person name="Crabtree J."/>
            <person name="Zhao Q."/>
            <person name="Lorenzi H."/>
            <person name="Orvis J."/>
            <person name="Puiu D."/>
            <person name="Melake-Berhan A."/>
            <person name="Jones K.M."/>
            <person name="Redman J."/>
            <person name="Chen G."/>
            <person name="Cahoon E.B."/>
            <person name="Gedil M."/>
            <person name="Stanke M."/>
            <person name="Haas B.J."/>
            <person name="Wortman J.R."/>
            <person name="Fraser-Liggett C.M."/>
            <person name="Ravel J."/>
            <person name="Rabinowicz P.D."/>
        </authorList>
    </citation>
    <scope>NUCLEOTIDE SEQUENCE [LARGE SCALE GENOMIC DNA]</scope>
    <source>
        <strain evidence="5">cv. Hale</strain>
    </source>
</reference>
<dbReference type="PANTHER" id="PTHR46316:SF6">
    <property type="entry name" value="ASSOCIATION WITH THE SNF1 COMPLEX (ASC) DOMAIN-CONTAINING PROTEIN"/>
    <property type="match status" value="1"/>
</dbReference>
<dbReference type="InterPro" id="IPR014756">
    <property type="entry name" value="Ig_E-set"/>
</dbReference>
<dbReference type="Gene3D" id="6.20.250.60">
    <property type="match status" value="1"/>
</dbReference>
<comment type="similarity">
    <text evidence="1">Belongs to the 5'-AMP-activated protein kinase beta subunit family.</text>
</comment>
<accession>B9SW41</accession>
<dbReference type="Pfam" id="PF04739">
    <property type="entry name" value="AMPKBI"/>
    <property type="match status" value="1"/>
</dbReference>
<dbReference type="AlphaFoldDB" id="B9SW41"/>
<evidence type="ECO:0000259" key="3">
    <source>
        <dbReference type="SMART" id="SM01010"/>
    </source>
</evidence>
<proteinExistence type="inferred from homology"/>
<evidence type="ECO:0000313" key="4">
    <source>
        <dbReference type="EMBL" id="EEF32157.1"/>
    </source>
</evidence>
<dbReference type="InterPro" id="IPR006828">
    <property type="entry name" value="ASC_dom"/>
</dbReference>
<dbReference type="eggNOG" id="KOG1616">
    <property type="taxonomic scope" value="Eukaryota"/>
</dbReference>
<dbReference type="Pfam" id="PF16561">
    <property type="entry name" value="AMPK1_CBM"/>
    <property type="match status" value="1"/>
</dbReference>
<organism evidence="4 5">
    <name type="scientific">Ricinus communis</name>
    <name type="common">Castor bean</name>
    <dbReference type="NCBI Taxonomy" id="3988"/>
    <lineage>
        <taxon>Eukaryota</taxon>
        <taxon>Viridiplantae</taxon>
        <taxon>Streptophyta</taxon>
        <taxon>Embryophyta</taxon>
        <taxon>Tracheophyta</taxon>
        <taxon>Spermatophyta</taxon>
        <taxon>Magnoliopsida</taxon>
        <taxon>eudicotyledons</taxon>
        <taxon>Gunneridae</taxon>
        <taxon>Pentapetalae</taxon>
        <taxon>rosids</taxon>
        <taxon>fabids</taxon>
        <taxon>Malpighiales</taxon>
        <taxon>Euphorbiaceae</taxon>
        <taxon>Acalyphoideae</taxon>
        <taxon>Acalypheae</taxon>
        <taxon>Ricinus</taxon>
    </lineage>
</organism>
<evidence type="ECO:0000256" key="1">
    <source>
        <dbReference type="ARBA" id="ARBA00010926"/>
    </source>
</evidence>
<dbReference type="Proteomes" id="UP000008311">
    <property type="component" value="Unassembled WGS sequence"/>
</dbReference>
<dbReference type="CDD" id="cd02859">
    <property type="entry name" value="E_set_AMPKbeta_like_N"/>
    <property type="match status" value="1"/>
</dbReference>
<dbReference type="Gene3D" id="2.60.40.10">
    <property type="entry name" value="Immunoglobulins"/>
    <property type="match status" value="1"/>
</dbReference>
<dbReference type="GO" id="GO:0009507">
    <property type="term" value="C:chloroplast"/>
    <property type="evidence" value="ECO:0007669"/>
    <property type="project" value="UniProtKB-ARBA"/>
</dbReference>
<gene>
    <name evidence="4" type="ORF">RCOM_0346860</name>
</gene>
<feature type="domain" description="Association with the SNF1 complex (ASC)" evidence="3">
    <location>
        <begin position="194"/>
        <end position="281"/>
    </location>
</feature>
<dbReference type="InParanoid" id="B9SW41"/>
<sequence length="283" mass="31894">MGNASGKNDGEGSTGEGYEQEGMEFAAAHDRGVYIGAEPMVHSAPLSPRTRRYLQLPLIFTPQVPAIRLPRTAEMIRVQNYALAHNTVDSLDAFSEKLNAVMITWSYGGKQVAVTGSWDNWEKREPLHKSGKDFAFMKMLPSSVFRYRFIVDEHLRYAPDLPWECDESGIAYNILDVQDDVPEAPESLSEFEAPPSPITSYDNESLDDTDFSKQPPDIPPQLQLTMLNDRSAAESHPTLPRPRHAVLNHLYIQNNRGQPVALGTSHRFLHKYVTVVLYKPSRR</sequence>
<dbReference type="GO" id="GO:0016301">
    <property type="term" value="F:kinase activity"/>
    <property type="evidence" value="ECO:0007669"/>
    <property type="project" value="UniProtKB-KW"/>
</dbReference>
<dbReference type="SMART" id="SM01010">
    <property type="entry name" value="AMPKBI"/>
    <property type="match status" value="1"/>
</dbReference>
<dbReference type="SUPFAM" id="SSF81296">
    <property type="entry name" value="E set domains"/>
    <property type="match status" value="1"/>
</dbReference>
<dbReference type="InterPro" id="IPR043554">
    <property type="entry name" value="KINB"/>
</dbReference>
<name>B9SW41_RICCO</name>